<dbReference type="InterPro" id="IPR013078">
    <property type="entry name" value="His_Pase_superF_clade-1"/>
</dbReference>
<dbReference type="SMART" id="SM00855">
    <property type="entry name" value="PGAM"/>
    <property type="match status" value="1"/>
</dbReference>
<dbReference type="STRING" id="1852522.SAMN06295960_1011"/>
<dbReference type="OrthoDB" id="9782128at2"/>
<evidence type="ECO:0000313" key="2">
    <source>
        <dbReference type="Proteomes" id="UP000193834"/>
    </source>
</evidence>
<dbReference type="PANTHER" id="PTHR48100:SF1">
    <property type="entry name" value="HISTIDINE PHOSPHATASE FAMILY PROTEIN-RELATED"/>
    <property type="match status" value="1"/>
</dbReference>
<proteinExistence type="predicted"/>
<dbReference type="GO" id="GO:0016791">
    <property type="term" value="F:phosphatase activity"/>
    <property type="evidence" value="ECO:0007669"/>
    <property type="project" value="TreeGrafter"/>
</dbReference>
<dbReference type="Proteomes" id="UP000193834">
    <property type="component" value="Unassembled WGS sequence"/>
</dbReference>
<dbReference type="CDD" id="cd07067">
    <property type="entry name" value="HP_PGM_like"/>
    <property type="match status" value="1"/>
</dbReference>
<dbReference type="PANTHER" id="PTHR48100">
    <property type="entry name" value="BROAD-SPECIFICITY PHOSPHATASE YOR283W-RELATED"/>
    <property type="match status" value="1"/>
</dbReference>
<organism evidence="1 2">
    <name type="scientific">Paenibacillus aquistagni</name>
    <dbReference type="NCBI Taxonomy" id="1852522"/>
    <lineage>
        <taxon>Bacteria</taxon>
        <taxon>Bacillati</taxon>
        <taxon>Bacillota</taxon>
        <taxon>Bacilli</taxon>
        <taxon>Bacillales</taxon>
        <taxon>Paenibacillaceae</taxon>
        <taxon>Paenibacillus</taxon>
    </lineage>
</organism>
<dbReference type="AlphaFoldDB" id="A0A1X7IYW8"/>
<dbReference type="GO" id="GO:0005737">
    <property type="term" value="C:cytoplasm"/>
    <property type="evidence" value="ECO:0007669"/>
    <property type="project" value="TreeGrafter"/>
</dbReference>
<dbReference type="SUPFAM" id="SSF53254">
    <property type="entry name" value="Phosphoglycerate mutase-like"/>
    <property type="match status" value="1"/>
</dbReference>
<dbReference type="RefSeq" id="WP_085493205.1">
    <property type="nucleotide sequence ID" value="NZ_FXAZ01000001.1"/>
</dbReference>
<name>A0A1X7IYW8_9BACL</name>
<reference evidence="1 2" key="1">
    <citation type="submission" date="2017-04" db="EMBL/GenBank/DDBJ databases">
        <authorList>
            <person name="Afonso C.L."/>
            <person name="Miller P.J."/>
            <person name="Scott M.A."/>
            <person name="Spackman E."/>
            <person name="Goraichik I."/>
            <person name="Dimitrov K.M."/>
            <person name="Suarez D.L."/>
            <person name="Swayne D.E."/>
        </authorList>
    </citation>
    <scope>NUCLEOTIDE SEQUENCE [LARGE SCALE GENOMIC DNA]</scope>
    <source>
        <strain evidence="1 2">11</strain>
    </source>
</reference>
<dbReference type="Pfam" id="PF00300">
    <property type="entry name" value="His_Phos_1"/>
    <property type="match status" value="1"/>
</dbReference>
<dbReference type="Gene3D" id="3.40.50.1240">
    <property type="entry name" value="Phosphoglycerate mutase-like"/>
    <property type="match status" value="1"/>
</dbReference>
<dbReference type="InterPro" id="IPR029033">
    <property type="entry name" value="His_PPase_superfam"/>
</dbReference>
<dbReference type="EMBL" id="FXAZ01000001">
    <property type="protein sequence ID" value="SMG20213.1"/>
    <property type="molecule type" value="Genomic_DNA"/>
</dbReference>
<dbReference type="InterPro" id="IPR050275">
    <property type="entry name" value="PGM_Phosphatase"/>
</dbReference>
<evidence type="ECO:0000313" key="1">
    <source>
        <dbReference type="EMBL" id="SMG20213.1"/>
    </source>
</evidence>
<protein>
    <submittedName>
        <fullName evidence="1">Probable phosphoglycerate mutase</fullName>
    </submittedName>
</protein>
<sequence>MKIYLVRHGMDEDGYRGGWSQRGLIEEGIIQSSKLASHLHEHRETYRIHTILSSDLPRAVETAQIIARRVGIDAVYSEHWREMNNGLLAGMPHHEAEAKFPGVYFNTLNMNTSFPEGESPVHFNQRITNAFDLLCDKLDKRQIEHDVLLVTHGGVINVLYYHLTGQKWSNTCCSYPIDNTSVHIIEKKQEQWKITTKNQTLHLCGGII</sequence>
<gene>
    <name evidence="1" type="ORF">SAMN06295960_1011</name>
</gene>
<accession>A0A1X7IYW8</accession>
<keyword evidence="2" id="KW-1185">Reference proteome</keyword>